<dbReference type="PANTHER" id="PTHR43439:SF2">
    <property type="entry name" value="ENZYME, PUTATIVE (JCVI)-RELATED"/>
    <property type="match status" value="1"/>
</dbReference>
<reference evidence="4" key="1">
    <citation type="journal article" date="2020" name="Stud. Mycol.">
        <title>101 Dothideomycetes genomes: a test case for predicting lifestyles and emergence of pathogens.</title>
        <authorList>
            <person name="Haridas S."/>
            <person name="Albert R."/>
            <person name="Binder M."/>
            <person name="Bloem J."/>
            <person name="Labutti K."/>
            <person name="Salamov A."/>
            <person name="Andreopoulos B."/>
            <person name="Baker S."/>
            <person name="Barry K."/>
            <person name="Bills G."/>
            <person name="Bluhm B."/>
            <person name="Cannon C."/>
            <person name="Castanera R."/>
            <person name="Culley D."/>
            <person name="Daum C."/>
            <person name="Ezra D."/>
            <person name="Gonzalez J."/>
            <person name="Henrissat B."/>
            <person name="Kuo A."/>
            <person name="Liang C."/>
            <person name="Lipzen A."/>
            <person name="Lutzoni F."/>
            <person name="Magnuson J."/>
            <person name="Mondo S."/>
            <person name="Nolan M."/>
            <person name="Ohm R."/>
            <person name="Pangilinan J."/>
            <person name="Park H.-J."/>
            <person name="Ramirez L."/>
            <person name="Alfaro M."/>
            <person name="Sun H."/>
            <person name="Tritt A."/>
            <person name="Yoshinaga Y."/>
            <person name="Zwiers L.-H."/>
            <person name="Turgeon B."/>
            <person name="Goodwin S."/>
            <person name="Spatafora J."/>
            <person name="Crous P."/>
            <person name="Grigoriev I."/>
        </authorList>
    </citation>
    <scope>NUCLEOTIDE SEQUENCE</scope>
    <source>
        <strain evidence="4">CBS 110217</strain>
    </source>
</reference>
<dbReference type="Gene3D" id="3.40.50.12780">
    <property type="entry name" value="N-terminal domain of ligase-like"/>
    <property type="match status" value="1"/>
</dbReference>
<dbReference type="PANTHER" id="PTHR43439">
    <property type="entry name" value="PHENYLACETATE-COENZYME A LIGASE"/>
    <property type="match status" value="1"/>
</dbReference>
<dbReference type="SUPFAM" id="SSF56801">
    <property type="entry name" value="Acetyl-CoA synthetase-like"/>
    <property type="match status" value="1"/>
</dbReference>
<gene>
    <name evidence="4" type="ORF">EK21DRAFT_96865</name>
</gene>
<keyword evidence="5" id="KW-1185">Reference proteome</keyword>
<evidence type="ECO:0000256" key="1">
    <source>
        <dbReference type="ARBA" id="ARBA00022450"/>
    </source>
</evidence>
<dbReference type="Pfam" id="PF23562">
    <property type="entry name" value="AMP-binding_C_3"/>
    <property type="match status" value="1"/>
</dbReference>
<evidence type="ECO:0000313" key="4">
    <source>
        <dbReference type="EMBL" id="KAF2035071.1"/>
    </source>
</evidence>
<dbReference type="AlphaFoldDB" id="A0A9P4LPJ2"/>
<dbReference type="Proteomes" id="UP000799777">
    <property type="component" value="Unassembled WGS sequence"/>
</dbReference>
<dbReference type="OrthoDB" id="429813at2759"/>
<keyword evidence="2" id="KW-0597">Phosphoprotein</keyword>
<name>A0A9P4LPJ2_9PLEO</name>
<protein>
    <submittedName>
        <fullName evidence="4">Acetyl-CoA synthetase-like protein</fullName>
    </submittedName>
</protein>
<dbReference type="InterPro" id="IPR051414">
    <property type="entry name" value="Adenylate-forming_Reductase"/>
</dbReference>
<comment type="caution">
    <text evidence="4">The sequence shown here is derived from an EMBL/GenBank/DDBJ whole genome shotgun (WGS) entry which is preliminary data.</text>
</comment>
<evidence type="ECO:0000313" key="5">
    <source>
        <dbReference type="Proteomes" id="UP000799777"/>
    </source>
</evidence>
<evidence type="ECO:0000256" key="2">
    <source>
        <dbReference type="ARBA" id="ARBA00022553"/>
    </source>
</evidence>
<dbReference type="InterPro" id="IPR000873">
    <property type="entry name" value="AMP-dep_synth/lig_dom"/>
</dbReference>
<dbReference type="InterPro" id="IPR042099">
    <property type="entry name" value="ANL_N_sf"/>
</dbReference>
<dbReference type="EMBL" id="ML978158">
    <property type="protein sequence ID" value="KAF2035071.1"/>
    <property type="molecule type" value="Genomic_DNA"/>
</dbReference>
<evidence type="ECO:0000259" key="3">
    <source>
        <dbReference type="Pfam" id="PF00501"/>
    </source>
</evidence>
<proteinExistence type="predicted"/>
<keyword evidence="1" id="KW-0596">Phosphopantetheine</keyword>
<organism evidence="4 5">
    <name type="scientific">Setomelanomma holmii</name>
    <dbReference type="NCBI Taxonomy" id="210430"/>
    <lineage>
        <taxon>Eukaryota</taxon>
        <taxon>Fungi</taxon>
        <taxon>Dikarya</taxon>
        <taxon>Ascomycota</taxon>
        <taxon>Pezizomycotina</taxon>
        <taxon>Dothideomycetes</taxon>
        <taxon>Pleosporomycetidae</taxon>
        <taxon>Pleosporales</taxon>
        <taxon>Pleosporineae</taxon>
        <taxon>Phaeosphaeriaceae</taxon>
        <taxon>Setomelanomma</taxon>
    </lineage>
</organism>
<sequence>MAQEHQSWPQINNELLPHTVFRLAELLPNSVHSEHFSDGSDLANAVHATAWWIEKNVGKPRVSNGSEARVYFGPNDLRYGILVLASVCVGYKMLFPSPRYGADAITKLIEQVNGNIMLNPNPRLPVSAQVLQKRPMKIFQIPSLGDLLTAETQPYPFNKTFEQHKHEPLVCLHTSGTTGFPKPILWTHDWAQSFLESISLPDPSEKHRAAVHFKNTDTRTERGVDIVAIPPPHAEYLGSNPALLDRVAARAKKLVWSGGEIFVAAGNAIAAKMRPHNELGSTELGLWPSLERNAVSDENWQYVPIHPAMNMRLDPVAKTAEGEDICEGVMVKNDESGWVQPLFRIYTDVKEKSLGDLFVRHPQHPELLRPVGRTDDMLYFQSEKFFPAVAEGKIAAHLGVEQVMMVGTKRSRGALIIRLQKNAKLDDELPVYARIERHMILVVKQPFLLTAKGTVQKKAMLDLYERELDELYGSTTSTP</sequence>
<accession>A0A9P4LPJ2</accession>
<dbReference type="Pfam" id="PF00501">
    <property type="entry name" value="AMP-binding"/>
    <property type="match status" value="1"/>
</dbReference>
<feature type="domain" description="AMP-dependent synthetase/ligase" evidence="3">
    <location>
        <begin position="72"/>
        <end position="199"/>
    </location>
</feature>